<organism evidence="1 2">
    <name type="scientific">Emticicia aquatica</name>
    <dbReference type="NCBI Taxonomy" id="1681835"/>
    <lineage>
        <taxon>Bacteria</taxon>
        <taxon>Pseudomonadati</taxon>
        <taxon>Bacteroidota</taxon>
        <taxon>Cytophagia</taxon>
        <taxon>Cytophagales</taxon>
        <taxon>Leadbetterellaceae</taxon>
        <taxon>Emticicia</taxon>
    </lineage>
</organism>
<proteinExistence type="predicted"/>
<protein>
    <recommendedName>
        <fullName evidence="3">Lipocalin-like domain-containing protein</fullName>
    </recommendedName>
</protein>
<evidence type="ECO:0000313" key="1">
    <source>
        <dbReference type="EMBL" id="CAH0996877.1"/>
    </source>
</evidence>
<keyword evidence="2" id="KW-1185">Reference proteome</keyword>
<comment type="caution">
    <text evidence="1">The sequence shown here is derived from an EMBL/GenBank/DDBJ whole genome shotgun (WGS) entry which is preliminary data.</text>
</comment>
<gene>
    <name evidence="1" type="ORF">EMA8858_03012</name>
</gene>
<name>A0ABM9ATN3_9BACT</name>
<sequence>MKNLIFLLIVSSSIMFSCTKEDVVADNSITGEWRWVTSTGGIAGTTITPSSAGFERKLVFTSDLKFSRYKDNILEKSGTFEITQAKSIYKTDLADFIKFNDNTSSVILSQKADELILADNLSDGFVETYQRIKK</sequence>
<accession>A0ABM9ATN3</accession>
<evidence type="ECO:0008006" key="3">
    <source>
        <dbReference type="Google" id="ProtNLM"/>
    </source>
</evidence>
<dbReference type="PROSITE" id="PS51257">
    <property type="entry name" value="PROKAR_LIPOPROTEIN"/>
    <property type="match status" value="1"/>
</dbReference>
<reference evidence="1" key="1">
    <citation type="submission" date="2021-12" db="EMBL/GenBank/DDBJ databases">
        <authorList>
            <person name="Rodrigo-Torres L."/>
            <person name="Arahal R. D."/>
            <person name="Lucena T."/>
        </authorList>
    </citation>
    <scope>NUCLEOTIDE SEQUENCE</scope>
    <source>
        <strain evidence="1">CECT 8858</strain>
    </source>
</reference>
<dbReference type="Proteomes" id="UP000837932">
    <property type="component" value="Unassembled WGS sequence"/>
</dbReference>
<dbReference type="EMBL" id="CAKLPY010000002">
    <property type="protein sequence ID" value="CAH0996877.1"/>
    <property type="molecule type" value="Genomic_DNA"/>
</dbReference>
<evidence type="ECO:0000313" key="2">
    <source>
        <dbReference type="Proteomes" id="UP000837932"/>
    </source>
</evidence>
<dbReference type="RefSeq" id="WP_238807424.1">
    <property type="nucleotide sequence ID" value="NZ_CAKLPY010000002.1"/>
</dbReference>